<dbReference type="PROSITE" id="PS50191">
    <property type="entry name" value="CRAL_TRIO"/>
    <property type="match status" value="1"/>
</dbReference>
<keyword evidence="3" id="KW-1185">Reference proteome</keyword>
<evidence type="ECO:0000313" key="2">
    <source>
        <dbReference type="EMBL" id="CAK1541703.1"/>
    </source>
</evidence>
<dbReference type="CDD" id="cd00170">
    <property type="entry name" value="SEC14"/>
    <property type="match status" value="1"/>
</dbReference>
<dbReference type="Pfam" id="PF00650">
    <property type="entry name" value="CRAL_TRIO"/>
    <property type="match status" value="1"/>
</dbReference>
<dbReference type="GO" id="GO:1902936">
    <property type="term" value="F:phosphatidylinositol bisphosphate binding"/>
    <property type="evidence" value="ECO:0007669"/>
    <property type="project" value="TreeGrafter"/>
</dbReference>
<dbReference type="InterPro" id="IPR001251">
    <property type="entry name" value="CRAL-TRIO_dom"/>
</dbReference>
<comment type="caution">
    <text evidence="2">The sequence shown here is derived from an EMBL/GenBank/DDBJ whole genome shotgun (WGS) entry which is preliminary data.</text>
</comment>
<feature type="domain" description="CRAL-TRIO" evidence="1">
    <location>
        <begin position="164"/>
        <end position="259"/>
    </location>
</feature>
<protein>
    <recommendedName>
        <fullName evidence="1">CRAL-TRIO domain-containing protein</fullName>
    </recommendedName>
</protein>
<dbReference type="InterPro" id="IPR036273">
    <property type="entry name" value="CRAL/TRIO_N_dom_sf"/>
</dbReference>
<dbReference type="Gene3D" id="3.40.525.10">
    <property type="entry name" value="CRAL-TRIO lipid binding domain"/>
    <property type="match status" value="1"/>
</dbReference>
<gene>
    <name evidence="2" type="ORF">LNINA_LOCUS1662</name>
</gene>
<evidence type="ECO:0000313" key="3">
    <source>
        <dbReference type="Proteomes" id="UP001497472"/>
    </source>
</evidence>
<sequence>MNYIPKKQVLFYSDAASQSARERINLGKTKDMDKVVEMLRTWLDKQPHIVMKNFSRNYLEMCILGAKGSTERAKTLLDRICTFRTLMPKYFEPVNVSEDFKELFEIVTPVTLPKYSKDLYRVIVMKFWGDVKNSSQISHLHRNSLLMIEHMMQTDSVSGCHICVDLSETNILEIVTKQNPFELKDVATITMEAYGMQVKGIHLISTSKLINSFISLIKQVLKPKMVSRIHVYKSWTELHDILGKDVLPEEFGGNEKSIKDIHADWLNELSSEEFINYLRERTKACTDESRRPELKFNEEYAGTPGSFRVLSLD</sequence>
<dbReference type="SUPFAM" id="SSF46938">
    <property type="entry name" value="CRAL/TRIO N-terminal domain"/>
    <property type="match status" value="1"/>
</dbReference>
<name>A0AAV1IX44_9NEOP</name>
<dbReference type="PRINTS" id="PR00180">
    <property type="entry name" value="CRETINALDHBP"/>
</dbReference>
<accession>A0AAV1IX44</accession>
<dbReference type="Proteomes" id="UP001497472">
    <property type="component" value="Unassembled WGS sequence"/>
</dbReference>
<organism evidence="2 3">
    <name type="scientific">Leptosia nina</name>
    <dbReference type="NCBI Taxonomy" id="320188"/>
    <lineage>
        <taxon>Eukaryota</taxon>
        <taxon>Metazoa</taxon>
        <taxon>Ecdysozoa</taxon>
        <taxon>Arthropoda</taxon>
        <taxon>Hexapoda</taxon>
        <taxon>Insecta</taxon>
        <taxon>Pterygota</taxon>
        <taxon>Neoptera</taxon>
        <taxon>Endopterygota</taxon>
        <taxon>Lepidoptera</taxon>
        <taxon>Glossata</taxon>
        <taxon>Ditrysia</taxon>
        <taxon>Papilionoidea</taxon>
        <taxon>Pieridae</taxon>
        <taxon>Pierinae</taxon>
        <taxon>Leptosia</taxon>
    </lineage>
</organism>
<dbReference type="EMBL" id="CAVLEF010000002">
    <property type="protein sequence ID" value="CAK1541703.1"/>
    <property type="molecule type" value="Genomic_DNA"/>
</dbReference>
<dbReference type="PANTHER" id="PTHR10174:SF222">
    <property type="entry name" value="GH10083P-RELATED"/>
    <property type="match status" value="1"/>
</dbReference>
<dbReference type="SUPFAM" id="SSF52087">
    <property type="entry name" value="CRAL/TRIO domain"/>
    <property type="match status" value="1"/>
</dbReference>
<evidence type="ECO:0000259" key="1">
    <source>
        <dbReference type="PROSITE" id="PS50191"/>
    </source>
</evidence>
<proteinExistence type="predicted"/>
<dbReference type="InterPro" id="IPR036865">
    <property type="entry name" value="CRAL-TRIO_dom_sf"/>
</dbReference>
<dbReference type="GO" id="GO:0016020">
    <property type="term" value="C:membrane"/>
    <property type="evidence" value="ECO:0007669"/>
    <property type="project" value="TreeGrafter"/>
</dbReference>
<reference evidence="2 3" key="1">
    <citation type="submission" date="2023-11" db="EMBL/GenBank/DDBJ databases">
        <authorList>
            <person name="Okamura Y."/>
        </authorList>
    </citation>
    <scope>NUCLEOTIDE SEQUENCE [LARGE SCALE GENOMIC DNA]</scope>
</reference>
<dbReference type="AlphaFoldDB" id="A0AAV1IX44"/>
<dbReference type="PANTHER" id="PTHR10174">
    <property type="entry name" value="ALPHA-TOCOPHEROL TRANSFER PROTEIN-RELATED"/>
    <property type="match status" value="1"/>
</dbReference>